<keyword evidence="4 7" id="KW-0548">Nucleotidyltransferase</keyword>
<accession>A0ABV6NH37</accession>
<dbReference type="InterPro" id="IPR029044">
    <property type="entry name" value="Nucleotide-diphossugar_trans"/>
</dbReference>
<dbReference type="Pfam" id="PF00483">
    <property type="entry name" value="NTP_transferase"/>
    <property type="match status" value="1"/>
</dbReference>
<protein>
    <recommendedName>
        <fullName evidence="2">UTP--glucose-1-phosphate uridylyltransferase</fullName>
        <ecNumber evidence="2">2.7.7.9</ecNumber>
    </recommendedName>
</protein>
<dbReference type="InterPro" id="IPR005835">
    <property type="entry name" value="NTP_transferase_dom"/>
</dbReference>
<dbReference type="RefSeq" id="WP_273840564.1">
    <property type="nucleotide sequence ID" value="NZ_JAQQWT010000002.1"/>
</dbReference>
<comment type="catalytic activity">
    <reaction evidence="5">
        <text>alpha-D-glucose 1-phosphate + UTP + H(+) = UDP-alpha-D-glucose + diphosphate</text>
        <dbReference type="Rhea" id="RHEA:19889"/>
        <dbReference type="ChEBI" id="CHEBI:15378"/>
        <dbReference type="ChEBI" id="CHEBI:33019"/>
        <dbReference type="ChEBI" id="CHEBI:46398"/>
        <dbReference type="ChEBI" id="CHEBI:58601"/>
        <dbReference type="ChEBI" id="CHEBI:58885"/>
        <dbReference type="EC" id="2.7.7.9"/>
    </reaction>
</comment>
<evidence type="ECO:0000259" key="6">
    <source>
        <dbReference type="Pfam" id="PF00483"/>
    </source>
</evidence>
<reference evidence="7 8" key="1">
    <citation type="submission" date="2024-09" db="EMBL/GenBank/DDBJ databases">
        <authorList>
            <person name="Sun Q."/>
            <person name="Mori K."/>
        </authorList>
    </citation>
    <scope>NUCLEOTIDE SEQUENCE [LARGE SCALE GENOMIC DNA]</scope>
    <source>
        <strain evidence="7 8">NCAIM B.02301</strain>
    </source>
</reference>
<evidence type="ECO:0000256" key="5">
    <source>
        <dbReference type="ARBA" id="ARBA00048128"/>
    </source>
</evidence>
<proteinExistence type="inferred from homology"/>
<evidence type="ECO:0000313" key="8">
    <source>
        <dbReference type="Proteomes" id="UP001589833"/>
    </source>
</evidence>
<name>A0ABV6NH37_9BACI</name>
<keyword evidence="8" id="KW-1185">Reference proteome</keyword>
<sequence>MEKVRKAIIPAAGLGTRSLPITKVLPKEMFPIGGKPAIHYIVEEAIAAGIEEILIVLSRSKTMIMDYFDRSLELEAFLEKKNKSHLLEKIVIPEVKLFYTRQPYARGLGDAILQGKEFVGDEPFAVLLPDDIYLYDQFSPLAELIDLNSATSPNVLALKKVPFEALKKYGVVKNTELSSDVHHITGIVEKPESQPPSDLAVIGRYVLSSDIFSILEKLSPGVGGEIQLTDAIAELIKTQACLGKVISSERFDIGVEDEYVALVQRIHL</sequence>
<keyword evidence="3 7" id="KW-0808">Transferase</keyword>
<dbReference type="EMBL" id="JBHLTR010000017">
    <property type="protein sequence ID" value="MFC0560051.1"/>
    <property type="molecule type" value="Genomic_DNA"/>
</dbReference>
<comment type="similarity">
    <text evidence="1">Belongs to the UDPGP type 2 family.</text>
</comment>
<evidence type="ECO:0000256" key="2">
    <source>
        <dbReference type="ARBA" id="ARBA00012415"/>
    </source>
</evidence>
<dbReference type="EC" id="2.7.7.9" evidence="2"/>
<evidence type="ECO:0000256" key="4">
    <source>
        <dbReference type="ARBA" id="ARBA00022695"/>
    </source>
</evidence>
<evidence type="ECO:0000313" key="7">
    <source>
        <dbReference type="EMBL" id="MFC0560051.1"/>
    </source>
</evidence>
<gene>
    <name evidence="7" type="ORF">ACFFH4_13440</name>
</gene>
<dbReference type="Proteomes" id="UP001589833">
    <property type="component" value="Unassembled WGS sequence"/>
</dbReference>
<dbReference type="InterPro" id="IPR005771">
    <property type="entry name" value="GalU_uridylyltTrfase_bac/arc"/>
</dbReference>
<dbReference type="CDD" id="cd02541">
    <property type="entry name" value="UGPase_prokaryotic"/>
    <property type="match status" value="1"/>
</dbReference>
<dbReference type="SUPFAM" id="SSF53448">
    <property type="entry name" value="Nucleotide-diphospho-sugar transferases"/>
    <property type="match status" value="1"/>
</dbReference>
<dbReference type="PANTHER" id="PTHR43197">
    <property type="entry name" value="UTP--GLUCOSE-1-PHOSPHATE URIDYLYLTRANSFERASE"/>
    <property type="match status" value="1"/>
</dbReference>
<feature type="domain" description="Nucleotidyl transferase" evidence="6">
    <location>
        <begin position="6"/>
        <end position="262"/>
    </location>
</feature>
<comment type="caution">
    <text evidence="7">The sequence shown here is derived from an EMBL/GenBank/DDBJ whole genome shotgun (WGS) entry which is preliminary data.</text>
</comment>
<dbReference type="GO" id="GO:0003983">
    <property type="term" value="F:UTP:glucose-1-phosphate uridylyltransferase activity"/>
    <property type="evidence" value="ECO:0007669"/>
    <property type="project" value="UniProtKB-EC"/>
</dbReference>
<dbReference type="Gene3D" id="3.90.550.10">
    <property type="entry name" value="Spore Coat Polysaccharide Biosynthesis Protein SpsA, Chain A"/>
    <property type="match status" value="1"/>
</dbReference>
<evidence type="ECO:0000256" key="1">
    <source>
        <dbReference type="ARBA" id="ARBA00006890"/>
    </source>
</evidence>
<organism evidence="7 8">
    <name type="scientific">Halalkalibacter alkalisediminis</name>
    <dbReference type="NCBI Taxonomy" id="935616"/>
    <lineage>
        <taxon>Bacteria</taxon>
        <taxon>Bacillati</taxon>
        <taxon>Bacillota</taxon>
        <taxon>Bacilli</taxon>
        <taxon>Bacillales</taxon>
        <taxon>Bacillaceae</taxon>
        <taxon>Halalkalibacter</taxon>
    </lineage>
</organism>
<evidence type="ECO:0000256" key="3">
    <source>
        <dbReference type="ARBA" id="ARBA00022679"/>
    </source>
</evidence>
<dbReference type="PANTHER" id="PTHR43197:SF1">
    <property type="entry name" value="UTP--GLUCOSE-1-PHOSPHATE URIDYLYLTRANSFERASE"/>
    <property type="match status" value="1"/>
</dbReference>